<evidence type="ECO:0000256" key="1">
    <source>
        <dbReference type="ARBA" id="ARBA00010491"/>
    </source>
</evidence>
<sequence length="758" mass="83340">MPPPRRRPFAPGAPSVNTPPTKSFPPLCISDILPACFYLLGYILLKSIALPVALLGVFVTANADEGQWQPYQLPQLSSELKRIGITIPAEKLADLSKHPMSAIVSLGGCSASFVSGDGLVVTNHHCAYGAIQRNSTADKNYIVNGFLAKTRDAELPGGPNTLVYVTEKVENVTDRVLKGLSPSMSGRERNEEVQNRIKALTAECETDKAYRCSVPSFHRGLEYYRIRQLMIRDVRLVYAPSDMIGNFGGDVDNFEWPRQTGDYAFLRAYVGKDGRPADPSPDNVPYKSKDFLVVSAEGLKNGDPILLAGYPGRTSRYKLPSEIRFARDANFPVRVAEMQADLAVIAAATKGNAAHDVRYASVVKSINNVLKKTQGLLDGFARKDIASIKDVQDAEFRAWFNKPGNQQGVSPTLLADLDAAIAADMALSEQEFAWSVANNSDLLKSARTVYRLALEAAKPDAKRETGYQERDLSFIKARLTRLEQSYVGSVDEARFAAGLQRYQKLAAKMHPQGLDALLPAPGAVGTLYKQSELGDTAKRLGWIGKDAAAFAKSDDAFIQLAVKLHDVTMALENRRKEIDGNLERIIPQYMSAVIAWKKSQGKPVYADANSTLRVTFGTVAPYSPRDGIVKGPFTTVEGIVEKHTAAEPFNAPKPLLDAVKEKRYGVFKDPVLNTVPVNFLSSADTTGGNSGSAVMNKRGELVGLNFDSTYESVTKDWYFDSDITRAIHVDIRYMLWVMKEVDHADNLLKEMTIKYPRK</sequence>
<dbReference type="Pfam" id="PF10459">
    <property type="entry name" value="Peptidase_S46"/>
    <property type="match status" value="1"/>
</dbReference>
<dbReference type="GO" id="GO:0006508">
    <property type="term" value="P:proteolysis"/>
    <property type="evidence" value="ECO:0007669"/>
    <property type="project" value="UniProtKB-KW"/>
</dbReference>
<evidence type="ECO:0000256" key="6">
    <source>
        <dbReference type="RuleBase" id="RU366067"/>
    </source>
</evidence>
<evidence type="ECO:0000256" key="3">
    <source>
        <dbReference type="ARBA" id="ARBA00022670"/>
    </source>
</evidence>
<dbReference type="InterPro" id="IPR019500">
    <property type="entry name" value="Pep_S46"/>
</dbReference>
<accession>A0A2D2DML3</accession>
<organism evidence="7 8">
    <name type="scientific">Massilia violaceinigra</name>
    <dbReference type="NCBI Taxonomy" id="2045208"/>
    <lineage>
        <taxon>Bacteria</taxon>
        <taxon>Pseudomonadati</taxon>
        <taxon>Pseudomonadota</taxon>
        <taxon>Betaproteobacteria</taxon>
        <taxon>Burkholderiales</taxon>
        <taxon>Oxalobacteraceae</taxon>
        <taxon>Telluria group</taxon>
        <taxon>Massilia</taxon>
    </lineage>
</organism>
<keyword evidence="8" id="KW-1185">Reference proteome</keyword>
<keyword evidence="3 6" id="KW-0645">Protease</keyword>
<dbReference type="FunFam" id="2.40.10.10:FF:000102">
    <property type="entry name" value="Dipeptidyl-peptidase 7"/>
    <property type="match status" value="1"/>
</dbReference>
<dbReference type="GO" id="GO:0070009">
    <property type="term" value="F:serine-type aminopeptidase activity"/>
    <property type="evidence" value="ECO:0007669"/>
    <property type="project" value="UniProtKB-UniRule"/>
</dbReference>
<dbReference type="AlphaFoldDB" id="A0A2D2DML3"/>
<dbReference type="KEGG" id="mass:CR152_18010"/>
<comment type="similarity">
    <text evidence="1 6">Belongs to the peptidase S46 family.</text>
</comment>
<dbReference type="EMBL" id="CP024608">
    <property type="protein sequence ID" value="ATQ76219.1"/>
    <property type="molecule type" value="Genomic_DNA"/>
</dbReference>
<evidence type="ECO:0000313" key="7">
    <source>
        <dbReference type="EMBL" id="ATQ76219.1"/>
    </source>
</evidence>
<dbReference type="Proteomes" id="UP000229897">
    <property type="component" value="Chromosome"/>
</dbReference>
<keyword evidence="5 6" id="KW-0378">Hydrolase</keyword>
<proteinExistence type="inferred from homology"/>
<dbReference type="GO" id="GO:0043171">
    <property type="term" value="P:peptide catabolic process"/>
    <property type="evidence" value="ECO:0007669"/>
    <property type="project" value="UniProtKB-UniRule"/>
</dbReference>
<dbReference type="SUPFAM" id="SSF50494">
    <property type="entry name" value="Trypsin-like serine proteases"/>
    <property type="match status" value="1"/>
</dbReference>
<dbReference type="PANTHER" id="PTHR38469">
    <property type="entry name" value="PERIPLASMIC PEPTIDASE SUBFAMILY S1B"/>
    <property type="match status" value="1"/>
</dbReference>
<dbReference type="GO" id="GO:0008239">
    <property type="term" value="F:dipeptidyl-peptidase activity"/>
    <property type="evidence" value="ECO:0007669"/>
    <property type="project" value="UniProtKB-UniRule"/>
</dbReference>
<reference evidence="7" key="1">
    <citation type="submission" date="2017-10" db="EMBL/GenBank/DDBJ databases">
        <title>Massilia psychrophilum sp. nov., a novel purple-pigmented bacterium isolated from Tianshan glacier, Xinjiang Municipality, China.</title>
        <authorList>
            <person name="Wang H."/>
        </authorList>
    </citation>
    <scope>NUCLEOTIDE SEQUENCE [LARGE SCALE GENOMIC DNA]</scope>
    <source>
        <strain evidence="7">B2</strain>
    </source>
</reference>
<evidence type="ECO:0000256" key="4">
    <source>
        <dbReference type="ARBA" id="ARBA00022729"/>
    </source>
</evidence>
<protein>
    <recommendedName>
        <fullName evidence="6">Dipeptidyl-peptidase</fullName>
        <ecNumber evidence="6">3.4.14.-</ecNumber>
    </recommendedName>
</protein>
<dbReference type="EC" id="3.4.14.-" evidence="6"/>
<name>A0A2D2DML3_9BURK</name>
<evidence type="ECO:0000256" key="2">
    <source>
        <dbReference type="ARBA" id="ARBA00022438"/>
    </source>
</evidence>
<keyword evidence="6" id="KW-0720">Serine protease</keyword>
<dbReference type="OrthoDB" id="9805367at2"/>
<keyword evidence="2 6" id="KW-0031">Aminopeptidase</keyword>
<dbReference type="InterPro" id="IPR043504">
    <property type="entry name" value="Peptidase_S1_PA_chymotrypsin"/>
</dbReference>
<dbReference type="PANTHER" id="PTHR38469:SF1">
    <property type="entry name" value="PERIPLASMIC PEPTIDASE SUBFAMILY S1B"/>
    <property type="match status" value="1"/>
</dbReference>
<gene>
    <name evidence="7" type="ORF">CR152_18010</name>
</gene>
<comment type="function">
    <text evidence="6">Catalyzes the removal of dipeptides from the N-terminus of oligopeptides.</text>
</comment>
<evidence type="ECO:0000256" key="5">
    <source>
        <dbReference type="ARBA" id="ARBA00022801"/>
    </source>
</evidence>
<keyword evidence="4" id="KW-0732">Signal</keyword>
<dbReference type="Gene3D" id="2.40.10.10">
    <property type="entry name" value="Trypsin-like serine proteases"/>
    <property type="match status" value="1"/>
</dbReference>
<dbReference type="InterPro" id="IPR009003">
    <property type="entry name" value="Peptidase_S1_PA"/>
</dbReference>
<evidence type="ECO:0000313" key="8">
    <source>
        <dbReference type="Proteomes" id="UP000229897"/>
    </source>
</evidence>